<dbReference type="RefSeq" id="WP_210513170.1">
    <property type="nucleotide sequence ID" value="NZ_JAFIDN010000013.1"/>
</dbReference>
<sequence>MKHLRFLGKLSAATLLVFTVACGPSLTLTDVDYAQPMESVATPDQDGMVEDVRLGIRFDVTPMNVKEHGEGASLPEEVRFIRSRDGFYFVTAPGYTRVYVFEPDGRNLELYERIRVSEAGLANPAFNQRSPEIQLIDGDQEYRLTKDGLAN</sequence>
<dbReference type="PROSITE" id="PS51257">
    <property type="entry name" value="PROKAR_LIPOPROTEIN"/>
    <property type="match status" value="1"/>
</dbReference>
<proteinExistence type="predicted"/>
<keyword evidence="3" id="KW-1185">Reference proteome</keyword>
<organism evidence="2 3">
    <name type="scientific">Natronogracilivirga saccharolytica</name>
    <dbReference type="NCBI Taxonomy" id="2812953"/>
    <lineage>
        <taxon>Bacteria</taxon>
        <taxon>Pseudomonadati</taxon>
        <taxon>Balneolota</taxon>
        <taxon>Balneolia</taxon>
        <taxon>Balneolales</taxon>
        <taxon>Cyclonatronaceae</taxon>
        <taxon>Natronogracilivirga</taxon>
    </lineage>
</organism>
<gene>
    <name evidence="2" type="ORF">NATSA_13635</name>
</gene>
<feature type="signal peptide" evidence="1">
    <location>
        <begin position="1"/>
        <end position="23"/>
    </location>
</feature>
<dbReference type="EMBL" id="JAFIDN010000013">
    <property type="protein sequence ID" value="MBP3193713.1"/>
    <property type="molecule type" value="Genomic_DNA"/>
</dbReference>
<keyword evidence="1" id="KW-0732">Signal</keyword>
<evidence type="ECO:0000256" key="1">
    <source>
        <dbReference type="SAM" id="SignalP"/>
    </source>
</evidence>
<comment type="caution">
    <text evidence="2">The sequence shown here is derived from an EMBL/GenBank/DDBJ whole genome shotgun (WGS) entry which is preliminary data.</text>
</comment>
<protein>
    <submittedName>
        <fullName evidence="2">Uncharacterized protein</fullName>
    </submittedName>
</protein>
<feature type="chain" id="PRO_5035290909" evidence="1">
    <location>
        <begin position="24"/>
        <end position="151"/>
    </location>
</feature>
<evidence type="ECO:0000313" key="2">
    <source>
        <dbReference type="EMBL" id="MBP3193713.1"/>
    </source>
</evidence>
<accession>A0A8J7RPC3</accession>
<name>A0A8J7RPC3_9BACT</name>
<dbReference type="AlphaFoldDB" id="A0A8J7RPC3"/>
<reference evidence="2" key="1">
    <citation type="submission" date="2021-02" db="EMBL/GenBank/DDBJ databases">
        <title>Natronogracilivirga saccharolytica gen. nov. sp. nov. a new anaerobic, haloalkiliphilic carbohydrate-fermenting bacterium from soda lake and proposing of Cyclonatronumiaceae fam. nov. in the phylum Balneolaeota.</title>
        <authorList>
            <person name="Zhilina T.N."/>
            <person name="Sorokin D.Y."/>
            <person name="Zavarzina D.G."/>
            <person name="Toshchakov S.V."/>
            <person name="Kublanov I.V."/>
        </authorList>
    </citation>
    <scope>NUCLEOTIDE SEQUENCE</scope>
    <source>
        <strain evidence="2">Z-1702</strain>
    </source>
</reference>
<evidence type="ECO:0000313" key="3">
    <source>
        <dbReference type="Proteomes" id="UP000673975"/>
    </source>
</evidence>
<dbReference type="Proteomes" id="UP000673975">
    <property type="component" value="Unassembled WGS sequence"/>
</dbReference>